<evidence type="ECO:0000256" key="1">
    <source>
        <dbReference type="SAM" id="MobiDB-lite"/>
    </source>
</evidence>
<accession>A0ABQ9H0W6</accession>
<feature type="region of interest" description="Disordered" evidence="1">
    <location>
        <begin position="172"/>
        <end position="191"/>
    </location>
</feature>
<name>A0ABQ9H0W6_9NEOP</name>
<proteinExistence type="predicted"/>
<gene>
    <name evidence="2" type="ORF">PR048_022383</name>
</gene>
<sequence>MALASFRVSSEEGQVFNFLIQDSAHVRLILIPPRCRGGEMIRLLASLAGSLPYIRTSELCRTMPLVGVFSRRSPVFAAIVFQRWAILESPFIGSQDHNFKSRPNLSTSLSGPCPRPPFSLLLILGDQSMLINRRGGGRLCWLMEGRPLSLHSVPMSPRIVYSKCRHSGHLNGSWQSSRPTRARETGYPREHSPTSGIVLHFDYVRKSCATPSESNPIRLAKIYFKHLCVFKALVVGLQLVSRSRGGVVVRILSSHLREIGSFPGGVAPEILHVGIVPGDSSVRRVFSGISRFSRPYIPALLHTHLASPSSALKTSMLRAAQISALAGMKGRGETGDPREKPPTHGTIPTCENPVTRPRIEPGSPWWKASVLIAHPLRPHTVGCCAPIGATLPLPYDLEVDGKSVCYHAIFLTTSGRCFYEACCPSLHASRYGGFSVITCHTILAATQVNKAAFVLKFTCYACESLQPESLLIRIPACSSSALTVHCQIISGLRVPPSEGRVCVHAGQKLMKLYGRRLLVHVKIYRLYARSCELVCRWNYGTLNGNPIIVCDTSKVQRIPLSWICMNQAGGRGGVVVRTDCSHCALEARRGNMKSRVLIARHVKVTSPADGVWSAPTLEVTRSFLREPR</sequence>
<comment type="caution">
    <text evidence="2">The sequence shown here is derived from an EMBL/GenBank/DDBJ whole genome shotgun (WGS) entry which is preliminary data.</text>
</comment>
<protein>
    <submittedName>
        <fullName evidence="2">Uncharacterized protein</fullName>
    </submittedName>
</protein>
<evidence type="ECO:0000313" key="2">
    <source>
        <dbReference type="EMBL" id="KAJ8877924.1"/>
    </source>
</evidence>
<keyword evidence="3" id="KW-1185">Reference proteome</keyword>
<feature type="compositionally biased region" description="Basic and acidic residues" evidence="1">
    <location>
        <begin position="181"/>
        <end position="191"/>
    </location>
</feature>
<evidence type="ECO:0000313" key="3">
    <source>
        <dbReference type="Proteomes" id="UP001159363"/>
    </source>
</evidence>
<dbReference type="Proteomes" id="UP001159363">
    <property type="component" value="Chromosome 7"/>
</dbReference>
<reference evidence="2 3" key="1">
    <citation type="submission" date="2023-02" db="EMBL/GenBank/DDBJ databases">
        <title>LHISI_Scaffold_Assembly.</title>
        <authorList>
            <person name="Stuart O.P."/>
            <person name="Cleave R."/>
            <person name="Magrath M.J.L."/>
            <person name="Mikheyev A.S."/>
        </authorList>
    </citation>
    <scope>NUCLEOTIDE SEQUENCE [LARGE SCALE GENOMIC DNA]</scope>
    <source>
        <strain evidence="2">Daus_M_001</strain>
        <tissue evidence="2">Leg muscle</tissue>
    </source>
</reference>
<feature type="region of interest" description="Disordered" evidence="1">
    <location>
        <begin position="328"/>
        <end position="354"/>
    </location>
</feature>
<organism evidence="2 3">
    <name type="scientific">Dryococelus australis</name>
    <dbReference type="NCBI Taxonomy" id="614101"/>
    <lineage>
        <taxon>Eukaryota</taxon>
        <taxon>Metazoa</taxon>
        <taxon>Ecdysozoa</taxon>
        <taxon>Arthropoda</taxon>
        <taxon>Hexapoda</taxon>
        <taxon>Insecta</taxon>
        <taxon>Pterygota</taxon>
        <taxon>Neoptera</taxon>
        <taxon>Polyneoptera</taxon>
        <taxon>Phasmatodea</taxon>
        <taxon>Verophasmatodea</taxon>
        <taxon>Anareolatae</taxon>
        <taxon>Phasmatidae</taxon>
        <taxon>Eurycanthinae</taxon>
        <taxon>Dryococelus</taxon>
    </lineage>
</organism>
<dbReference type="EMBL" id="JARBHB010000008">
    <property type="protein sequence ID" value="KAJ8877924.1"/>
    <property type="molecule type" value="Genomic_DNA"/>
</dbReference>
<feature type="compositionally biased region" description="Basic and acidic residues" evidence="1">
    <location>
        <begin position="330"/>
        <end position="342"/>
    </location>
</feature>